<accession>A0A645FQF8</accession>
<name>A0A645FQF8_9ZZZZ</name>
<dbReference type="EMBL" id="VSSQ01062823">
    <property type="protein sequence ID" value="MPN15936.1"/>
    <property type="molecule type" value="Genomic_DNA"/>
</dbReference>
<organism evidence="1">
    <name type="scientific">bioreactor metagenome</name>
    <dbReference type="NCBI Taxonomy" id="1076179"/>
    <lineage>
        <taxon>unclassified sequences</taxon>
        <taxon>metagenomes</taxon>
        <taxon>ecological metagenomes</taxon>
    </lineage>
</organism>
<reference evidence="1" key="1">
    <citation type="submission" date="2019-08" db="EMBL/GenBank/DDBJ databases">
        <authorList>
            <person name="Kucharzyk K."/>
            <person name="Murdoch R.W."/>
            <person name="Higgins S."/>
            <person name="Loffler F."/>
        </authorList>
    </citation>
    <scope>NUCLEOTIDE SEQUENCE</scope>
</reference>
<dbReference type="AlphaFoldDB" id="A0A645FQF8"/>
<comment type="caution">
    <text evidence="1">The sequence shown here is derived from an EMBL/GenBank/DDBJ whole genome shotgun (WGS) entry which is preliminary data.</text>
</comment>
<proteinExistence type="predicted"/>
<evidence type="ECO:0000313" key="1">
    <source>
        <dbReference type="EMBL" id="MPN15936.1"/>
    </source>
</evidence>
<protein>
    <submittedName>
        <fullName evidence="1">Uncharacterized protein</fullName>
    </submittedName>
</protein>
<sequence>MVGDAAGELTRRLAGIAEAGQKYAQFLRAFRQAAGAFAPLRIVGEQLGIHRLDLFGAGTRGHDNDIVTFELGNRLACQFHRQRPVAGTPGGLATAGLCRRHDDIVAGRFEQAQGGKAHRRTHQVHQAGNV</sequence>
<gene>
    <name evidence="1" type="ORF">SDC9_163272</name>
</gene>